<sequence>MKEMSSLSFCLQLASLLSVILLSPSHLTSVLNREPLHIPLRIAAPHFSETESPDATLAFEIWATQAGTKLNSRYGGQSLINTRSSESKTSLHTRQVANVRLINAFSDAIYAAPVTIGTPPQSFHNCWNPTVDTGSGDLWVADTSCSPDRGCPSSAKRFDSQKSTTYENVTGVFNVEYGSGKAQGVLAEESVSVGGLTVLHQKVGICNSVENVLRPGLHISGIMGLAWSGIASNPSTPLWESLFLQDALSEPVISFSLSRLTRRHTGTIAPGGTMTIGGTNKRDYQGEIEYVPLAKNQSYWLIQLESITVGGRVVDIGTPNIAIDTDQFGEIGTSLIGGPAEDLQAIFSVVPGAKLMQTGSFQGYWTMPCNQSLNIAVQFGKVSYPLNPLDVCINVGKMDTQGRCLTSFFTISKSKTGGNIPGWIFGAAFLKNVYSVFRASPPSIGFAQLSTSFAGTKTAAPQVINKPLASKHSLKQASQSTNNSPSSQASAPPRPTSINLWSSCNHRKSAIKAPNMHWAVVGT</sequence>
<dbReference type="OrthoDB" id="771136at2759"/>
<dbReference type="InterPro" id="IPR001461">
    <property type="entry name" value="Aspartic_peptidase_A1"/>
</dbReference>
<feature type="signal peptide" evidence="3">
    <location>
        <begin position="1"/>
        <end position="22"/>
    </location>
</feature>
<dbReference type="PANTHER" id="PTHR47966">
    <property type="entry name" value="BETA-SITE APP-CLEAVING ENZYME, ISOFORM A-RELATED"/>
    <property type="match status" value="1"/>
</dbReference>
<dbReference type="SUPFAM" id="SSF50630">
    <property type="entry name" value="Acid proteases"/>
    <property type="match status" value="1"/>
</dbReference>
<evidence type="ECO:0000259" key="4">
    <source>
        <dbReference type="PROSITE" id="PS51767"/>
    </source>
</evidence>
<feature type="region of interest" description="Disordered" evidence="2">
    <location>
        <begin position="471"/>
        <end position="499"/>
    </location>
</feature>
<reference evidence="5 6" key="1">
    <citation type="submission" date="2015-08" db="EMBL/GenBank/DDBJ databases">
        <title>Next Generation Sequencing and Analysis of the Genome of Puccinia sorghi L Schw, the Causal Agent of Maize Common Rust.</title>
        <authorList>
            <person name="Rochi L."/>
            <person name="Burguener G."/>
            <person name="Darino M."/>
            <person name="Turjanski A."/>
            <person name="Kreff E."/>
            <person name="Dieguez M.J."/>
            <person name="Sacco F."/>
        </authorList>
    </citation>
    <scope>NUCLEOTIDE SEQUENCE [LARGE SCALE GENOMIC DNA]</scope>
    <source>
        <strain evidence="5 6">RO10H11247</strain>
    </source>
</reference>
<dbReference type="GO" id="GO:0006508">
    <property type="term" value="P:proteolysis"/>
    <property type="evidence" value="ECO:0007669"/>
    <property type="project" value="InterPro"/>
</dbReference>
<evidence type="ECO:0000256" key="3">
    <source>
        <dbReference type="SAM" id="SignalP"/>
    </source>
</evidence>
<keyword evidence="3" id="KW-0732">Signal</keyword>
<feature type="compositionally biased region" description="Low complexity" evidence="2">
    <location>
        <begin position="476"/>
        <end position="491"/>
    </location>
</feature>
<evidence type="ECO:0000313" key="6">
    <source>
        <dbReference type="Proteomes" id="UP000037035"/>
    </source>
</evidence>
<comment type="caution">
    <text evidence="5">The sequence shown here is derived from an EMBL/GenBank/DDBJ whole genome shotgun (WGS) entry which is preliminary data.</text>
</comment>
<dbReference type="PROSITE" id="PS51767">
    <property type="entry name" value="PEPTIDASE_A1"/>
    <property type="match status" value="1"/>
</dbReference>
<evidence type="ECO:0000313" key="5">
    <source>
        <dbReference type="EMBL" id="KNZ63402.1"/>
    </source>
</evidence>
<comment type="similarity">
    <text evidence="1">Belongs to the peptidase A1 family.</text>
</comment>
<organism evidence="5 6">
    <name type="scientific">Puccinia sorghi</name>
    <dbReference type="NCBI Taxonomy" id="27349"/>
    <lineage>
        <taxon>Eukaryota</taxon>
        <taxon>Fungi</taxon>
        <taxon>Dikarya</taxon>
        <taxon>Basidiomycota</taxon>
        <taxon>Pucciniomycotina</taxon>
        <taxon>Pucciniomycetes</taxon>
        <taxon>Pucciniales</taxon>
        <taxon>Pucciniaceae</taxon>
        <taxon>Puccinia</taxon>
    </lineage>
</organism>
<feature type="chain" id="PRO_5005568651" description="Peptidase A1 domain-containing protein" evidence="3">
    <location>
        <begin position="23"/>
        <end position="523"/>
    </location>
</feature>
<dbReference type="PANTHER" id="PTHR47966:SF6">
    <property type="entry name" value="PEPTIDASE A1 DOMAIN-CONTAINING PROTEIN"/>
    <property type="match status" value="1"/>
</dbReference>
<dbReference type="InterPro" id="IPR021109">
    <property type="entry name" value="Peptidase_aspartic_dom_sf"/>
</dbReference>
<dbReference type="VEuPathDB" id="FungiDB:VP01_114g4"/>
<dbReference type="EMBL" id="LAVV01001666">
    <property type="protein sequence ID" value="KNZ63402.1"/>
    <property type="molecule type" value="Genomic_DNA"/>
</dbReference>
<keyword evidence="6" id="KW-1185">Reference proteome</keyword>
<dbReference type="PRINTS" id="PR00792">
    <property type="entry name" value="PEPSIN"/>
</dbReference>
<dbReference type="CDD" id="cd05471">
    <property type="entry name" value="pepsin_like"/>
    <property type="match status" value="1"/>
</dbReference>
<dbReference type="Gene3D" id="2.40.70.10">
    <property type="entry name" value="Acid Proteases"/>
    <property type="match status" value="2"/>
</dbReference>
<evidence type="ECO:0000256" key="2">
    <source>
        <dbReference type="SAM" id="MobiDB-lite"/>
    </source>
</evidence>
<dbReference type="GO" id="GO:0004190">
    <property type="term" value="F:aspartic-type endopeptidase activity"/>
    <property type="evidence" value="ECO:0007669"/>
    <property type="project" value="InterPro"/>
</dbReference>
<dbReference type="Proteomes" id="UP000037035">
    <property type="component" value="Unassembled WGS sequence"/>
</dbReference>
<proteinExistence type="inferred from homology"/>
<evidence type="ECO:0000256" key="1">
    <source>
        <dbReference type="ARBA" id="ARBA00007447"/>
    </source>
</evidence>
<dbReference type="Pfam" id="PF00026">
    <property type="entry name" value="Asp"/>
    <property type="match status" value="1"/>
</dbReference>
<name>A0A0L6VS09_9BASI</name>
<feature type="domain" description="Peptidase A1" evidence="4">
    <location>
        <begin position="110"/>
        <end position="447"/>
    </location>
</feature>
<accession>A0A0L6VS09</accession>
<gene>
    <name evidence="5" type="ORF">VP01_114g4</name>
</gene>
<dbReference type="InterPro" id="IPR034164">
    <property type="entry name" value="Pepsin-like_dom"/>
</dbReference>
<dbReference type="InterPro" id="IPR033121">
    <property type="entry name" value="PEPTIDASE_A1"/>
</dbReference>
<dbReference type="STRING" id="27349.A0A0L6VS09"/>
<protein>
    <recommendedName>
        <fullName evidence="4">Peptidase A1 domain-containing protein</fullName>
    </recommendedName>
</protein>
<dbReference type="AlphaFoldDB" id="A0A0L6VS09"/>